<accession>A0A268F329</accession>
<feature type="chain" id="PRO_5039180670" evidence="2">
    <location>
        <begin position="22"/>
        <end position="461"/>
    </location>
</feature>
<dbReference type="Pfam" id="PF11741">
    <property type="entry name" value="AMIN"/>
    <property type="match status" value="1"/>
</dbReference>
<keyword evidence="2" id="KW-0732">Signal</keyword>
<dbReference type="GO" id="GO:0030288">
    <property type="term" value="C:outer membrane-bounded periplasmic space"/>
    <property type="evidence" value="ECO:0007669"/>
    <property type="project" value="TreeGrafter"/>
</dbReference>
<evidence type="ECO:0000256" key="2">
    <source>
        <dbReference type="SAM" id="SignalP"/>
    </source>
</evidence>
<dbReference type="InterPro" id="IPR002508">
    <property type="entry name" value="MurNAc-LAA_cat"/>
</dbReference>
<dbReference type="GO" id="GO:0008745">
    <property type="term" value="F:N-acetylmuramoyl-L-alanine amidase activity"/>
    <property type="evidence" value="ECO:0007669"/>
    <property type="project" value="InterPro"/>
</dbReference>
<dbReference type="InterPro" id="IPR021731">
    <property type="entry name" value="AMIN_dom"/>
</dbReference>
<protein>
    <submittedName>
        <fullName evidence="4">N-acetylmuramoyl-L-alanine amidase</fullName>
    </submittedName>
</protein>
<feature type="signal peptide" evidence="2">
    <location>
        <begin position="1"/>
        <end position="21"/>
    </location>
</feature>
<dbReference type="Gene3D" id="3.30.457.10">
    <property type="entry name" value="Copper amine oxidase-like, N-terminal domain"/>
    <property type="match status" value="1"/>
</dbReference>
<dbReference type="AlphaFoldDB" id="A0A268F329"/>
<feature type="domain" description="MurNAc-LAA" evidence="3">
    <location>
        <begin position="348"/>
        <end position="455"/>
    </location>
</feature>
<dbReference type="InterPro" id="IPR036582">
    <property type="entry name" value="Mao_N_sf"/>
</dbReference>
<reference evidence="4 5" key="1">
    <citation type="submission" date="2017-07" db="EMBL/GenBank/DDBJ databases">
        <title>Isolation and whole genome analysis of endospore-forming bacteria from heroin.</title>
        <authorList>
            <person name="Kalinowski J."/>
            <person name="Ahrens B."/>
            <person name="Al-Dilaimi A."/>
            <person name="Winkler A."/>
            <person name="Wibberg D."/>
            <person name="Schleenbecker U."/>
            <person name="Ruckert C."/>
            <person name="Wolfel R."/>
            <person name="Grass G."/>
        </authorList>
    </citation>
    <scope>NUCLEOTIDE SEQUENCE [LARGE SCALE GENOMIC DNA]</scope>
    <source>
        <strain evidence="4 5">7537-G1</strain>
    </source>
</reference>
<dbReference type="SUPFAM" id="SSF55383">
    <property type="entry name" value="Copper amine oxidase, domain N"/>
    <property type="match status" value="1"/>
</dbReference>
<dbReference type="PANTHER" id="PTHR30404:SF0">
    <property type="entry name" value="N-ACETYLMURAMOYL-L-ALANINE AMIDASE AMIC"/>
    <property type="match status" value="1"/>
</dbReference>
<name>A0A268F329_9BACL</name>
<evidence type="ECO:0000259" key="3">
    <source>
        <dbReference type="SMART" id="SM00646"/>
    </source>
</evidence>
<evidence type="ECO:0000313" key="5">
    <source>
        <dbReference type="Proteomes" id="UP000215596"/>
    </source>
</evidence>
<dbReference type="Pfam" id="PF07833">
    <property type="entry name" value="Cu_amine_oxidN1"/>
    <property type="match status" value="1"/>
</dbReference>
<dbReference type="Pfam" id="PF01520">
    <property type="entry name" value="Amidase_3"/>
    <property type="match status" value="1"/>
</dbReference>
<gene>
    <name evidence="4" type="ORF">CHH67_03430</name>
</gene>
<dbReference type="CDD" id="cd02696">
    <property type="entry name" value="MurNAc-LAA"/>
    <property type="match status" value="1"/>
</dbReference>
<dbReference type="Gene3D" id="2.60.40.3500">
    <property type="match status" value="1"/>
</dbReference>
<dbReference type="InterPro" id="IPR012854">
    <property type="entry name" value="Cu_amine_oxidase-like_N"/>
</dbReference>
<dbReference type="Proteomes" id="UP000215596">
    <property type="component" value="Unassembled WGS sequence"/>
</dbReference>
<dbReference type="GO" id="GO:0009253">
    <property type="term" value="P:peptidoglycan catabolic process"/>
    <property type="evidence" value="ECO:0007669"/>
    <property type="project" value="InterPro"/>
</dbReference>
<dbReference type="InterPro" id="IPR050695">
    <property type="entry name" value="N-acetylmuramoyl_amidase_3"/>
</dbReference>
<dbReference type="SMART" id="SM00646">
    <property type="entry name" value="Ami_3"/>
    <property type="match status" value="1"/>
</dbReference>
<proteinExistence type="predicted"/>
<dbReference type="PANTHER" id="PTHR30404">
    <property type="entry name" value="N-ACETYLMURAMOYL-L-ALANINE AMIDASE"/>
    <property type="match status" value="1"/>
</dbReference>
<dbReference type="SUPFAM" id="SSF53187">
    <property type="entry name" value="Zn-dependent exopeptidases"/>
    <property type="match status" value="1"/>
</dbReference>
<dbReference type="RefSeq" id="WP_095263577.1">
    <property type="nucleotide sequence ID" value="NZ_NPBY01000010.1"/>
</dbReference>
<evidence type="ECO:0000256" key="1">
    <source>
        <dbReference type="ARBA" id="ARBA00022801"/>
    </source>
</evidence>
<dbReference type="OrthoDB" id="9806267at2"/>
<dbReference type="EMBL" id="NPBY01000010">
    <property type="protein sequence ID" value="PAD79780.1"/>
    <property type="molecule type" value="Genomic_DNA"/>
</dbReference>
<keyword evidence="1" id="KW-0378">Hydrolase</keyword>
<sequence>MKKVGFLLFLVVMMIAFPRMADASSYSAKIYLDGQELNLSSGVVVENQNGTVMVPIRVVSEQLGFRVSWTKATQTVTVQNSVKNVSMVIGSSYATIDGQRVQMTKAPVLRGGTTLVPLRFVSEQMGLQVRWDNQQKAVYLQSTGSGGEAPGSGNGSGTAATVDGLSFNENKLMVAVSGNARANVSTLSNPDRIVIDLTNTRFSDGFGSNNNFNSVSQSGQFTVSGYPDVKSVRYSLFNENPMTVRIVVDLNYAKNYTVSGLENGSGILTVDLNTASAPNPGTGGKKLVVIDAGHGDHDPGAIGVTGKREKDFNLQMALKVQRLLQQEPNIDVVMTRSTDTFLELRERAKIANDLKADVFISIHANSGPSSASGTETYYYHESDKALANALHKEIVQAIGLRDRGVKYGNFHVIRETNMPGALLEVGFLSNSNDESKLFDPATQDRVAAAIVRGLKNYLQVN</sequence>
<evidence type="ECO:0000313" key="4">
    <source>
        <dbReference type="EMBL" id="PAD79780.1"/>
    </source>
</evidence>
<dbReference type="Gene3D" id="3.40.630.40">
    <property type="entry name" value="Zn-dependent exopeptidases"/>
    <property type="match status" value="1"/>
</dbReference>
<organism evidence="4 5">
    <name type="scientific">Paenibacillus campinasensis</name>
    <dbReference type="NCBI Taxonomy" id="66347"/>
    <lineage>
        <taxon>Bacteria</taxon>
        <taxon>Bacillati</taxon>
        <taxon>Bacillota</taxon>
        <taxon>Bacilli</taxon>
        <taxon>Bacillales</taxon>
        <taxon>Paenibacillaceae</taxon>
        <taxon>Paenibacillus</taxon>
    </lineage>
</organism>
<comment type="caution">
    <text evidence="4">The sequence shown here is derived from an EMBL/GenBank/DDBJ whole genome shotgun (WGS) entry which is preliminary data.</text>
</comment>